<gene>
    <name evidence="1" type="ORF">DARMORV10_A03P45570.1</name>
</gene>
<proteinExistence type="predicted"/>
<organism evidence="1">
    <name type="scientific">Brassica napus</name>
    <name type="common">Rape</name>
    <dbReference type="NCBI Taxonomy" id="3708"/>
    <lineage>
        <taxon>Eukaryota</taxon>
        <taxon>Viridiplantae</taxon>
        <taxon>Streptophyta</taxon>
        <taxon>Embryophyta</taxon>
        <taxon>Tracheophyta</taxon>
        <taxon>Spermatophyta</taxon>
        <taxon>Magnoliopsida</taxon>
        <taxon>eudicotyledons</taxon>
        <taxon>Gunneridae</taxon>
        <taxon>Pentapetalae</taxon>
        <taxon>rosids</taxon>
        <taxon>malvids</taxon>
        <taxon>Brassicales</taxon>
        <taxon>Brassicaceae</taxon>
        <taxon>Brassiceae</taxon>
        <taxon>Brassica</taxon>
    </lineage>
</organism>
<sequence>MGEVQSKQRIVAIEGPDGDKVAADLKSLRRFEIVESKKDCGGLELIAAELGWSHGSLFTKRDELAVVFCRS</sequence>
<dbReference type="Proteomes" id="UP001295469">
    <property type="component" value="Chromosome A03"/>
</dbReference>
<reference evidence="1" key="1">
    <citation type="submission" date="2021-01" db="EMBL/GenBank/DDBJ databases">
        <authorList>
            <consortium name="Genoscope - CEA"/>
            <person name="William W."/>
        </authorList>
    </citation>
    <scope>NUCLEOTIDE SEQUENCE</scope>
</reference>
<accession>A0A816W5L2</accession>
<name>A0A816W5L2_BRANA</name>
<protein>
    <submittedName>
        <fullName evidence="1">(rape) hypothetical protein</fullName>
    </submittedName>
</protein>
<dbReference type="AlphaFoldDB" id="A0A816W5L2"/>
<dbReference type="EMBL" id="HG994357">
    <property type="protein sequence ID" value="CAF2129085.1"/>
    <property type="molecule type" value="Genomic_DNA"/>
</dbReference>
<evidence type="ECO:0000313" key="1">
    <source>
        <dbReference type="EMBL" id="CAF2129085.1"/>
    </source>
</evidence>